<name>A0ABT0FV40_9ACTN</name>
<dbReference type="SUPFAM" id="SSF56281">
    <property type="entry name" value="Metallo-hydrolase/oxidoreductase"/>
    <property type="match status" value="1"/>
</dbReference>
<proteinExistence type="inferred from homology"/>
<dbReference type="Proteomes" id="UP001317259">
    <property type="component" value="Unassembled WGS sequence"/>
</dbReference>
<evidence type="ECO:0000313" key="7">
    <source>
        <dbReference type="Proteomes" id="UP001317259"/>
    </source>
</evidence>
<protein>
    <submittedName>
        <fullName evidence="6">MBL fold metallo-hydrolase</fullName>
    </submittedName>
</protein>
<dbReference type="EMBL" id="JAKRKC020000001">
    <property type="protein sequence ID" value="MCK2215776.1"/>
    <property type="molecule type" value="Genomic_DNA"/>
</dbReference>
<dbReference type="PANTHER" id="PTHR42978:SF3">
    <property type="entry name" value="BLR3078 PROTEIN"/>
    <property type="match status" value="1"/>
</dbReference>
<dbReference type="PANTHER" id="PTHR42978">
    <property type="entry name" value="QUORUM-QUENCHING LACTONASE YTNP-RELATED-RELATED"/>
    <property type="match status" value="1"/>
</dbReference>
<dbReference type="Pfam" id="PF00753">
    <property type="entry name" value="Lactamase_B"/>
    <property type="match status" value="1"/>
</dbReference>
<evidence type="ECO:0000256" key="3">
    <source>
        <dbReference type="ARBA" id="ARBA00022801"/>
    </source>
</evidence>
<dbReference type="CDD" id="cd07742">
    <property type="entry name" value="metallo-hydrolase-like_MBL-fold"/>
    <property type="match status" value="1"/>
</dbReference>
<evidence type="ECO:0000256" key="4">
    <source>
        <dbReference type="ARBA" id="ARBA00022833"/>
    </source>
</evidence>
<sequence>MTVHHLNCGTMHPASQRLTNGTGGLLAAATLVCHTLLAETDQGLVLIDTGFGTRDLADPAASLGRRLLRFSRPVLDPEETALRQLARLGHRPDDVRHIVLTHLDPDHAGGLADFPRATVHLHARELEAAERRATRGDRARYRPTQWAHGPAWATYGEAGEDWHGFAAVRPLAGLPPQLALVPLAGHSRGHSGVAVDTGEGWLLHAGDTYFHRGEIDPVRPHCPPGLRLFGNLVQVDGPARRANLARLAELRAAGGDVEVFSAHDPVEYAPHQR</sequence>
<feature type="domain" description="Metallo-beta-lactamase" evidence="5">
    <location>
        <begin position="32"/>
        <end position="263"/>
    </location>
</feature>
<dbReference type="InterPro" id="IPR036866">
    <property type="entry name" value="RibonucZ/Hydroxyglut_hydro"/>
</dbReference>
<evidence type="ECO:0000259" key="5">
    <source>
        <dbReference type="SMART" id="SM00849"/>
    </source>
</evidence>
<keyword evidence="2" id="KW-0479">Metal-binding</keyword>
<dbReference type="InterPro" id="IPR001279">
    <property type="entry name" value="Metallo-B-lactamas"/>
</dbReference>
<accession>A0ABT0FV40</accession>
<keyword evidence="3" id="KW-0378">Hydrolase</keyword>
<gene>
    <name evidence="6" type="ORF">MF672_018540</name>
</gene>
<evidence type="ECO:0000256" key="1">
    <source>
        <dbReference type="ARBA" id="ARBA00007749"/>
    </source>
</evidence>
<dbReference type="Gene3D" id="3.60.15.10">
    <property type="entry name" value="Ribonuclease Z/Hydroxyacylglutathione hydrolase-like"/>
    <property type="match status" value="1"/>
</dbReference>
<dbReference type="SMART" id="SM00849">
    <property type="entry name" value="Lactamase_B"/>
    <property type="match status" value="1"/>
</dbReference>
<dbReference type="RefSeq" id="WP_242380985.1">
    <property type="nucleotide sequence ID" value="NZ_JAKRKC020000001.1"/>
</dbReference>
<organism evidence="6 7">
    <name type="scientific">Actinomadura luzonensis</name>
    <dbReference type="NCBI Taxonomy" id="2805427"/>
    <lineage>
        <taxon>Bacteria</taxon>
        <taxon>Bacillati</taxon>
        <taxon>Actinomycetota</taxon>
        <taxon>Actinomycetes</taxon>
        <taxon>Streptosporangiales</taxon>
        <taxon>Thermomonosporaceae</taxon>
        <taxon>Actinomadura</taxon>
    </lineage>
</organism>
<comment type="caution">
    <text evidence="6">The sequence shown here is derived from an EMBL/GenBank/DDBJ whole genome shotgun (WGS) entry which is preliminary data.</text>
</comment>
<evidence type="ECO:0000313" key="6">
    <source>
        <dbReference type="EMBL" id="MCK2215776.1"/>
    </source>
</evidence>
<comment type="similarity">
    <text evidence="1">Belongs to the metallo-beta-lactamase superfamily.</text>
</comment>
<keyword evidence="4" id="KW-0862">Zinc</keyword>
<keyword evidence="7" id="KW-1185">Reference proteome</keyword>
<reference evidence="6 7" key="1">
    <citation type="submission" date="2022-04" db="EMBL/GenBank/DDBJ databases">
        <title>Genome draft of Actinomadura sp. ATCC 31491.</title>
        <authorList>
            <person name="Shi X."/>
            <person name="Du Y."/>
        </authorList>
    </citation>
    <scope>NUCLEOTIDE SEQUENCE [LARGE SCALE GENOMIC DNA]</scope>
    <source>
        <strain evidence="6 7">ATCC 31491</strain>
    </source>
</reference>
<dbReference type="InterPro" id="IPR051013">
    <property type="entry name" value="MBL_superfamily_lactonases"/>
</dbReference>
<evidence type="ECO:0000256" key="2">
    <source>
        <dbReference type="ARBA" id="ARBA00022723"/>
    </source>
</evidence>